<proteinExistence type="predicted"/>
<dbReference type="RefSeq" id="XP_022336216.1">
    <property type="nucleotide sequence ID" value="XM_022480508.1"/>
</dbReference>
<accession>A0A8B8E9P9</accession>
<dbReference type="Proteomes" id="UP000694844">
    <property type="component" value="Chromosome 5"/>
</dbReference>
<evidence type="ECO:0000313" key="2">
    <source>
        <dbReference type="Proteomes" id="UP000694844"/>
    </source>
</evidence>
<sequence length="266" mass="30348">MIVFALFFCILPFVDNLHVHGSASVAQEASHSYSYLNETGSSRNCEETLNSITRHSIAADSLALGTHVCSRHVTTANVLFRCYRHRNSTVNHYALLRGLLRKSLKFQQLALLTYQQYFSSRTPYVIDWTLYATIPCLRIIQHCTECSTSHVHVSDLQRDYRTLGTIYRIIGTIIHEDENYAVLISSEVQAMKALRRSTKQLMCELHSVLLMHGSHDATDGFVGDVVESSAWCVYDSISSRIERDVYLLRQIRTVSSELYARYKEAI</sequence>
<dbReference type="GeneID" id="111132682"/>
<dbReference type="AlphaFoldDB" id="A0A8B8E9P9"/>
<protein>
    <submittedName>
        <fullName evidence="3">Uncharacterized protein LOC111132682</fullName>
    </submittedName>
</protein>
<name>A0A8B8E9P9_CRAVI</name>
<organism evidence="2 3">
    <name type="scientific">Crassostrea virginica</name>
    <name type="common">Eastern oyster</name>
    <dbReference type="NCBI Taxonomy" id="6565"/>
    <lineage>
        <taxon>Eukaryota</taxon>
        <taxon>Metazoa</taxon>
        <taxon>Spiralia</taxon>
        <taxon>Lophotrochozoa</taxon>
        <taxon>Mollusca</taxon>
        <taxon>Bivalvia</taxon>
        <taxon>Autobranchia</taxon>
        <taxon>Pteriomorphia</taxon>
        <taxon>Ostreida</taxon>
        <taxon>Ostreoidea</taxon>
        <taxon>Ostreidae</taxon>
        <taxon>Crassostrea</taxon>
    </lineage>
</organism>
<dbReference type="KEGG" id="cvn:111132682"/>
<keyword evidence="1" id="KW-0732">Signal</keyword>
<dbReference type="OrthoDB" id="6139416at2759"/>
<evidence type="ECO:0000313" key="3">
    <source>
        <dbReference type="RefSeq" id="XP_022336216.1"/>
    </source>
</evidence>
<feature type="chain" id="PRO_5034351599" evidence="1">
    <location>
        <begin position="17"/>
        <end position="266"/>
    </location>
</feature>
<evidence type="ECO:0000256" key="1">
    <source>
        <dbReference type="SAM" id="SignalP"/>
    </source>
</evidence>
<gene>
    <name evidence="3" type="primary">LOC111132682</name>
</gene>
<feature type="signal peptide" evidence="1">
    <location>
        <begin position="1"/>
        <end position="16"/>
    </location>
</feature>
<reference evidence="3" key="1">
    <citation type="submission" date="2025-08" db="UniProtKB">
        <authorList>
            <consortium name="RefSeq"/>
        </authorList>
    </citation>
    <scope>IDENTIFICATION</scope>
    <source>
        <tissue evidence="3">Whole sample</tissue>
    </source>
</reference>
<keyword evidence="2" id="KW-1185">Reference proteome</keyword>